<accession>A0ABV6RW16</accession>
<gene>
    <name evidence="1" type="ORF">ACFFGH_25360</name>
</gene>
<dbReference type="PANTHER" id="PTHR43393">
    <property type="entry name" value="CYTOKININ RIBOSIDE 5'-MONOPHOSPHATE PHOSPHORIBOHYDROLASE"/>
    <property type="match status" value="1"/>
</dbReference>
<dbReference type="RefSeq" id="WP_386673541.1">
    <property type="nucleotide sequence ID" value="NZ_JBHLTG010000007.1"/>
</dbReference>
<dbReference type="Proteomes" id="UP001589896">
    <property type="component" value="Unassembled WGS sequence"/>
</dbReference>
<evidence type="ECO:0000313" key="2">
    <source>
        <dbReference type="Proteomes" id="UP001589896"/>
    </source>
</evidence>
<evidence type="ECO:0008006" key="3">
    <source>
        <dbReference type="Google" id="ProtNLM"/>
    </source>
</evidence>
<organism evidence="1 2">
    <name type="scientific">Lysobacter korlensis</name>
    <dbReference type="NCBI Taxonomy" id="553636"/>
    <lineage>
        <taxon>Bacteria</taxon>
        <taxon>Pseudomonadati</taxon>
        <taxon>Pseudomonadota</taxon>
        <taxon>Gammaproteobacteria</taxon>
        <taxon>Lysobacterales</taxon>
        <taxon>Lysobacteraceae</taxon>
        <taxon>Lysobacter</taxon>
    </lineage>
</organism>
<sequence length="351" mass="38421">MTAASEAGSRKTRHPIRPAGLQFEPVRRNVYRAEELYEGFDPARPDSWVETADFRIYAEFQAHGGATVSDSYTAMLRSLHDTSTTQLTARVIEDRKVVAVMGGHQLRRDDPVYATVARLARELAARDFLVTTGGGPGAMEASHLGAFLVGEKEDRLEEAIRALAVVPGMPVGLGEILDEDGHADMKLARAAHKWFTPVFEVYSSGKDPGRTLSVPTWHYGHEPSTPLATDIGKLFQNSIREDGLLAIATHGIVYAPGSAGTVQEIFQDAAQNFYESYGNRHSPMVLLGIDYWSATLPVVPVLSNLFGDRYEEIVKLTDDIEQAIRFIEDATPAHSALEKCLPAAALQPGNY</sequence>
<proteinExistence type="predicted"/>
<dbReference type="SUPFAM" id="SSF102405">
    <property type="entry name" value="MCP/YpsA-like"/>
    <property type="match status" value="1"/>
</dbReference>
<comment type="caution">
    <text evidence="1">The sequence shown here is derived from an EMBL/GenBank/DDBJ whole genome shotgun (WGS) entry which is preliminary data.</text>
</comment>
<dbReference type="EMBL" id="JBHLTG010000007">
    <property type="protein sequence ID" value="MFC0681171.1"/>
    <property type="molecule type" value="Genomic_DNA"/>
</dbReference>
<evidence type="ECO:0000313" key="1">
    <source>
        <dbReference type="EMBL" id="MFC0681171.1"/>
    </source>
</evidence>
<dbReference type="InterPro" id="IPR052341">
    <property type="entry name" value="LOG_family_nucleotidases"/>
</dbReference>
<dbReference type="PANTHER" id="PTHR43393:SF3">
    <property type="entry name" value="LYSINE DECARBOXYLASE-LIKE PROTEIN"/>
    <property type="match status" value="1"/>
</dbReference>
<reference evidence="1 2" key="1">
    <citation type="submission" date="2024-09" db="EMBL/GenBank/DDBJ databases">
        <authorList>
            <person name="Sun Q."/>
            <person name="Mori K."/>
        </authorList>
    </citation>
    <scope>NUCLEOTIDE SEQUENCE [LARGE SCALE GENOMIC DNA]</scope>
    <source>
        <strain evidence="1 2">KCTC 23076</strain>
    </source>
</reference>
<protein>
    <recommendedName>
        <fullName evidence="3">Rossmann fold nucleotide-binding protein</fullName>
    </recommendedName>
</protein>
<keyword evidence="2" id="KW-1185">Reference proteome</keyword>
<dbReference type="Gene3D" id="3.40.50.450">
    <property type="match status" value="1"/>
</dbReference>
<name>A0ABV6RW16_9GAMM</name>